<sequence length="251" mass="28169">MGLILQGHKVIVDHDCRDWLITRPHGNPTIEQSGDLKIYSVFKRQLLSGKRRRNREQRQLGDNCPLIYALKGKEELTTDISSIKRLYESFGIIMEQIARLEPDGYQLIISMPSAHNISHIVAKRFAKRFGSVLAANLLRKITVEEAFRLLDRADISVEETRSLDYRIKLQAKEVGFNGNFSLKGIPAGLRDALPPLSLNILPELNFRPRRILLVDDLMASGTTLGTAAHIVSQQYPGATIHAACLFSSIGR</sequence>
<protein>
    <recommendedName>
        <fullName evidence="3">Phosphoribosyltransferase</fullName>
    </recommendedName>
</protein>
<dbReference type="SUPFAM" id="SSF53271">
    <property type="entry name" value="PRTase-like"/>
    <property type="match status" value="1"/>
</dbReference>
<dbReference type="Gene3D" id="3.40.50.2020">
    <property type="match status" value="1"/>
</dbReference>
<proteinExistence type="predicted"/>
<comment type="caution">
    <text evidence="1">The sequence shown here is derived from an EMBL/GenBank/DDBJ whole genome shotgun (WGS) entry which is preliminary data.</text>
</comment>
<gene>
    <name evidence="1" type="ORF">C9E94_10995</name>
</gene>
<dbReference type="InterPro" id="IPR000836">
    <property type="entry name" value="PRTase_dom"/>
</dbReference>
<dbReference type="CDD" id="cd06223">
    <property type="entry name" value="PRTases_typeI"/>
    <property type="match status" value="1"/>
</dbReference>
<dbReference type="AlphaFoldDB" id="A0A659JWQ0"/>
<dbReference type="Proteomes" id="UP000298060">
    <property type="component" value="Unassembled WGS sequence"/>
</dbReference>
<evidence type="ECO:0008006" key="3">
    <source>
        <dbReference type="Google" id="ProtNLM"/>
    </source>
</evidence>
<evidence type="ECO:0000313" key="1">
    <source>
        <dbReference type="EMBL" id="TGB50337.1"/>
    </source>
</evidence>
<organism evidence="1 2">
    <name type="scientific">Salmonella enterica I</name>
    <dbReference type="NCBI Taxonomy" id="59201"/>
    <lineage>
        <taxon>Bacteria</taxon>
        <taxon>Pseudomonadati</taxon>
        <taxon>Pseudomonadota</taxon>
        <taxon>Gammaproteobacteria</taxon>
        <taxon>Enterobacterales</taxon>
        <taxon>Enterobacteriaceae</taxon>
        <taxon>Salmonella</taxon>
    </lineage>
</organism>
<evidence type="ECO:0000313" key="2">
    <source>
        <dbReference type="Proteomes" id="UP000298060"/>
    </source>
</evidence>
<accession>A0A659JWQ0</accession>
<dbReference type="EMBL" id="PYJR01000082">
    <property type="protein sequence ID" value="TGB50337.1"/>
    <property type="molecule type" value="Genomic_DNA"/>
</dbReference>
<name>A0A659JWQ0_SALET</name>
<reference evidence="1 2" key="1">
    <citation type="submission" date="2018-03" db="EMBL/GenBank/DDBJ databases">
        <title>Non-Typhoidal Salmonella genome sequencing and assembly.</title>
        <authorList>
            <person name="Matchawe C."/>
        </authorList>
    </citation>
    <scope>NUCLEOTIDE SEQUENCE [LARGE SCALE GENOMIC DNA]</scope>
    <source>
        <strain evidence="1 2">108ev</strain>
    </source>
</reference>
<dbReference type="InterPro" id="IPR029057">
    <property type="entry name" value="PRTase-like"/>
</dbReference>